<evidence type="ECO:0000313" key="5">
    <source>
        <dbReference type="EMBL" id="TDC09378.1"/>
    </source>
</evidence>
<keyword evidence="3" id="KW-0804">Transcription</keyword>
<dbReference type="AlphaFoldDB" id="A0A4R4NJ44"/>
<dbReference type="EMBL" id="SMJZ01000018">
    <property type="protein sequence ID" value="TDC09378.1"/>
    <property type="molecule type" value="Genomic_DNA"/>
</dbReference>
<evidence type="ECO:0000256" key="1">
    <source>
        <dbReference type="ARBA" id="ARBA00023015"/>
    </source>
</evidence>
<dbReference type="PANTHER" id="PTHR30055:SF234">
    <property type="entry name" value="HTH-TYPE TRANSCRIPTIONAL REGULATOR BETI"/>
    <property type="match status" value="1"/>
</dbReference>
<feature type="domain" description="HTH tetR-type" evidence="4">
    <location>
        <begin position="2"/>
        <end position="47"/>
    </location>
</feature>
<dbReference type="Gene3D" id="1.10.10.60">
    <property type="entry name" value="Homeodomain-like"/>
    <property type="match status" value="1"/>
</dbReference>
<comment type="caution">
    <text evidence="5">The sequence shown here is derived from an EMBL/GenBank/DDBJ whole genome shotgun (WGS) entry which is preliminary data.</text>
</comment>
<keyword evidence="1" id="KW-0805">Transcription regulation</keyword>
<dbReference type="SUPFAM" id="SSF46689">
    <property type="entry name" value="Homeodomain-like"/>
    <property type="match status" value="1"/>
</dbReference>
<name>A0A4R4NJ44_9ACTN</name>
<evidence type="ECO:0000256" key="3">
    <source>
        <dbReference type="ARBA" id="ARBA00023163"/>
    </source>
</evidence>
<accession>A0A4R4NJ44</accession>
<dbReference type="OrthoDB" id="9806334at2"/>
<evidence type="ECO:0000259" key="4">
    <source>
        <dbReference type="Pfam" id="PF00440"/>
    </source>
</evidence>
<dbReference type="PANTHER" id="PTHR30055">
    <property type="entry name" value="HTH-TYPE TRANSCRIPTIONAL REGULATOR RUTR"/>
    <property type="match status" value="1"/>
</dbReference>
<dbReference type="GO" id="GO:0003700">
    <property type="term" value="F:DNA-binding transcription factor activity"/>
    <property type="evidence" value="ECO:0007669"/>
    <property type="project" value="TreeGrafter"/>
</dbReference>
<reference evidence="5 6" key="1">
    <citation type="submission" date="2019-02" db="EMBL/GenBank/DDBJ databases">
        <title>Draft genome sequences of novel Actinobacteria.</title>
        <authorList>
            <person name="Sahin N."/>
            <person name="Ay H."/>
            <person name="Saygin H."/>
        </authorList>
    </citation>
    <scope>NUCLEOTIDE SEQUENCE [LARGE SCALE GENOMIC DNA]</scope>
    <source>
        <strain evidence="5 6">KC201</strain>
    </source>
</reference>
<protein>
    <submittedName>
        <fullName evidence="5">TetR family transcriptional regulator</fullName>
    </submittedName>
</protein>
<dbReference type="InterPro" id="IPR050109">
    <property type="entry name" value="HTH-type_TetR-like_transc_reg"/>
</dbReference>
<dbReference type="InterPro" id="IPR009057">
    <property type="entry name" value="Homeodomain-like_sf"/>
</dbReference>
<gene>
    <name evidence="5" type="ORF">E1267_07725</name>
</gene>
<keyword evidence="6" id="KW-1185">Reference proteome</keyword>
<dbReference type="InterPro" id="IPR001647">
    <property type="entry name" value="HTH_TetR"/>
</dbReference>
<keyword evidence="2" id="KW-0238">DNA-binding</keyword>
<dbReference type="Gene3D" id="1.10.357.10">
    <property type="entry name" value="Tetracycline Repressor, domain 2"/>
    <property type="match status" value="1"/>
</dbReference>
<proteinExistence type="predicted"/>
<dbReference type="GO" id="GO:0000976">
    <property type="term" value="F:transcription cis-regulatory region binding"/>
    <property type="evidence" value="ECO:0007669"/>
    <property type="project" value="TreeGrafter"/>
</dbReference>
<organism evidence="5 6">
    <name type="scientific">Nonomuraea longispora</name>
    <dbReference type="NCBI Taxonomy" id="1848320"/>
    <lineage>
        <taxon>Bacteria</taxon>
        <taxon>Bacillati</taxon>
        <taxon>Actinomycetota</taxon>
        <taxon>Actinomycetes</taxon>
        <taxon>Streptosporangiales</taxon>
        <taxon>Streptosporangiaceae</taxon>
        <taxon>Nonomuraea</taxon>
    </lineage>
</organism>
<dbReference type="InterPro" id="IPR036271">
    <property type="entry name" value="Tet_transcr_reg_TetR-rel_C_sf"/>
</dbReference>
<dbReference type="Proteomes" id="UP000295157">
    <property type="component" value="Unassembled WGS sequence"/>
</dbReference>
<evidence type="ECO:0000313" key="6">
    <source>
        <dbReference type="Proteomes" id="UP000295157"/>
    </source>
</evidence>
<dbReference type="SUPFAM" id="SSF48498">
    <property type="entry name" value="Tetracyclin repressor-like, C-terminal domain"/>
    <property type="match status" value="1"/>
</dbReference>
<evidence type="ECO:0000256" key="2">
    <source>
        <dbReference type="ARBA" id="ARBA00023125"/>
    </source>
</evidence>
<dbReference type="Pfam" id="PF00440">
    <property type="entry name" value="TetR_N"/>
    <property type="match status" value="1"/>
</dbReference>
<sequence>MTATIDTIAELGYGQATFARIAERAGLSSTRLISYHFAGKAELMSAVVAEVYGRLGPFIAERMTGHPDARGELRAYITGAIEFIAEHRVQMQALMAIFLNFRDIEGGSRSYDAANDRNVVGHVEAILRKGQDNGEFRDFDTFVMAATIQRSIDSLPFLLQSAPDLDLPGYARELTTLFDLATRAQSARLEEPPSPQDR</sequence>